<feature type="domain" description="DUF1232" evidence="6">
    <location>
        <begin position="63"/>
        <end position="97"/>
    </location>
</feature>
<keyword evidence="4 5" id="KW-0472">Membrane</keyword>
<comment type="subcellular location">
    <subcellularLocation>
        <location evidence="1">Endomembrane system</location>
        <topology evidence="1">Multi-pass membrane protein</topology>
    </subcellularLocation>
</comment>
<reference evidence="8" key="1">
    <citation type="journal article" date="2019" name="Int. J. Syst. Evol. Microbiol.">
        <title>The Global Catalogue of Microorganisms (GCM) 10K type strain sequencing project: providing services to taxonomists for standard genome sequencing and annotation.</title>
        <authorList>
            <consortium name="The Broad Institute Genomics Platform"/>
            <consortium name="The Broad Institute Genome Sequencing Center for Infectious Disease"/>
            <person name="Wu L."/>
            <person name="Ma J."/>
        </authorList>
    </citation>
    <scope>NUCLEOTIDE SEQUENCE [LARGE SCALE GENOMIC DNA]</scope>
    <source>
        <strain evidence="8">JCM 30346</strain>
    </source>
</reference>
<evidence type="ECO:0000256" key="4">
    <source>
        <dbReference type="ARBA" id="ARBA00023136"/>
    </source>
</evidence>
<proteinExistence type="predicted"/>
<accession>A0ABW1NXW7</accession>
<evidence type="ECO:0000256" key="3">
    <source>
        <dbReference type="ARBA" id="ARBA00022989"/>
    </source>
</evidence>
<evidence type="ECO:0000256" key="1">
    <source>
        <dbReference type="ARBA" id="ARBA00004127"/>
    </source>
</evidence>
<dbReference type="Pfam" id="PF06803">
    <property type="entry name" value="DUF1232"/>
    <property type="match status" value="1"/>
</dbReference>
<evidence type="ECO:0000259" key="6">
    <source>
        <dbReference type="Pfam" id="PF06803"/>
    </source>
</evidence>
<organism evidence="7 8">
    <name type="scientific">Sphaerisporangium aureirubrum</name>
    <dbReference type="NCBI Taxonomy" id="1544736"/>
    <lineage>
        <taxon>Bacteria</taxon>
        <taxon>Bacillati</taxon>
        <taxon>Actinomycetota</taxon>
        <taxon>Actinomycetes</taxon>
        <taxon>Streptosporangiales</taxon>
        <taxon>Streptosporangiaceae</taxon>
        <taxon>Sphaerisporangium</taxon>
    </lineage>
</organism>
<dbReference type="RefSeq" id="WP_380764006.1">
    <property type="nucleotide sequence ID" value="NZ_JBHSRF010000181.1"/>
</dbReference>
<dbReference type="EMBL" id="JBHSRF010000181">
    <property type="protein sequence ID" value="MFC6087599.1"/>
    <property type="molecule type" value="Genomic_DNA"/>
</dbReference>
<evidence type="ECO:0000313" key="8">
    <source>
        <dbReference type="Proteomes" id="UP001596137"/>
    </source>
</evidence>
<evidence type="ECO:0000256" key="2">
    <source>
        <dbReference type="ARBA" id="ARBA00022692"/>
    </source>
</evidence>
<keyword evidence="2 5" id="KW-0812">Transmembrane</keyword>
<sequence length="139" mass="15238">MGWDILIGILIAVAAGWTLLIIALALIRPKGSLLTEALRILPDLLRLLRRLAADRTLPTGIRVRLGLLMAYLAMPIDLIPDFIPILGYADDAIIVTFVLRGVVRRAGLDAVRRHWPGSDDGFTALCRLTGIARRPAQPE</sequence>
<keyword evidence="8" id="KW-1185">Reference proteome</keyword>
<comment type="caution">
    <text evidence="7">The sequence shown here is derived from an EMBL/GenBank/DDBJ whole genome shotgun (WGS) entry which is preliminary data.</text>
</comment>
<keyword evidence="3 5" id="KW-1133">Transmembrane helix</keyword>
<dbReference type="Proteomes" id="UP001596137">
    <property type="component" value="Unassembled WGS sequence"/>
</dbReference>
<name>A0ABW1NXW7_9ACTN</name>
<evidence type="ECO:0000256" key="5">
    <source>
        <dbReference type="SAM" id="Phobius"/>
    </source>
</evidence>
<protein>
    <submittedName>
        <fullName evidence="7">YkvA family protein</fullName>
    </submittedName>
</protein>
<dbReference type="InterPro" id="IPR010652">
    <property type="entry name" value="DUF1232"/>
</dbReference>
<feature type="transmembrane region" description="Helical" evidence="5">
    <location>
        <begin position="6"/>
        <end position="27"/>
    </location>
</feature>
<gene>
    <name evidence="7" type="ORF">ACFP1K_41010</name>
</gene>
<evidence type="ECO:0000313" key="7">
    <source>
        <dbReference type="EMBL" id="MFC6087599.1"/>
    </source>
</evidence>